<feature type="transmembrane region" description="Helical" evidence="8">
    <location>
        <begin position="287"/>
        <end position="305"/>
    </location>
</feature>
<feature type="transmembrane region" description="Helical" evidence="8">
    <location>
        <begin position="214"/>
        <end position="241"/>
    </location>
</feature>
<dbReference type="Pfam" id="PF21082">
    <property type="entry name" value="MS_channel_3rd"/>
    <property type="match status" value="1"/>
</dbReference>
<dbReference type="InterPro" id="IPR010920">
    <property type="entry name" value="LSM_dom_sf"/>
</dbReference>
<evidence type="ECO:0000313" key="13">
    <source>
        <dbReference type="Proteomes" id="UP000621856"/>
    </source>
</evidence>
<feature type="domain" description="Mechanosensitive ion channel MscS C-terminal" evidence="10">
    <location>
        <begin position="385"/>
        <end position="466"/>
    </location>
</feature>
<dbReference type="Gene3D" id="1.10.287.1260">
    <property type="match status" value="1"/>
</dbReference>
<evidence type="ECO:0000313" key="11">
    <source>
        <dbReference type="EMBL" id="GGH97330.1"/>
    </source>
</evidence>
<feature type="transmembrane region" description="Helical" evidence="8">
    <location>
        <begin position="123"/>
        <end position="150"/>
    </location>
</feature>
<dbReference type="EMBL" id="VCJR02000002">
    <property type="protein sequence ID" value="NHK28059.1"/>
    <property type="molecule type" value="Genomic_DNA"/>
</dbReference>
<keyword evidence="4 8" id="KW-0812">Transmembrane</keyword>
<dbReference type="RefSeq" id="WP_155139747.1">
    <property type="nucleotide sequence ID" value="NZ_BMGZ01000002.1"/>
</dbReference>
<dbReference type="InterPro" id="IPR023408">
    <property type="entry name" value="MscS_beta-dom_sf"/>
</dbReference>
<evidence type="ECO:0000259" key="10">
    <source>
        <dbReference type="Pfam" id="PF21082"/>
    </source>
</evidence>
<dbReference type="SUPFAM" id="SSF82689">
    <property type="entry name" value="Mechanosensitive channel protein MscS (YggB), C-terminal domain"/>
    <property type="match status" value="1"/>
</dbReference>
<evidence type="ECO:0000313" key="14">
    <source>
        <dbReference type="Proteomes" id="UP000818603"/>
    </source>
</evidence>
<dbReference type="Proteomes" id="UP000818603">
    <property type="component" value="Unassembled WGS sequence"/>
</dbReference>
<organism evidence="11 13">
    <name type="scientific">Aquisalinus luteolus</name>
    <dbReference type="NCBI Taxonomy" id="1566827"/>
    <lineage>
        <taxon>Bacteria</taxon>
        <taxon>Pseudomonadati</taxon>
        <taxon>Pseudomonadota</taxon>
        <taxon>Alphaproteobacteria</taxon>
        <taxon>Parvularculales</taxon>
        <taxon>Parvularculaceae</taxon>
        <taxon>Aquisalinus</taxon>
    </lineage>
</organism>
<evidence type="ECO:0000256" key="7">
    <source>
        <dbReference type="SAM" id="MobiDB-lite"/>
    </source>
</evidence>
<dbReference type="SUPFAM" id="SSF82861">
    <property type="entry name" value="Mechanosensitive channel protein MscS (YggB), transmembrane region"/>
    <property type="match status" value="1"/>
</dbReference>
<evidence type="ECO:0000256" key="8">
    <source>
        <dbReference type="SAM" id="Phobius"/>
    </source>
</evidence>
<keyword evidence="5 8" id="KW-1133">Transmembrane helix</keyword>
<reference evidence="11" key="3">
    <citation type="submission" date="2020-09" db="EMBL/GenBank/DDBJ databases">
        <authorList>
            <person name="Sun Q."/>
            <person name="Zhou Y."/>
        </authorList>
    </citation>
    <scope>NUCLEOTIDE SEQUENCE</scope>
    <source>
        <strain evidence="11">CGMCC 1.14984</strain>
    </source>
</reference>
<evidence type="ECO:0000259" key="9">
    <source>
        <dbReference type="Pfam" id="PF00924"/>
    </source>
</evidence>
<dbReference type="InterPro" id="IPR011014">
    <property type="entry name" value="MscS_channel_TM-2"/>
</dbReference>
<evidence type="ECO:0000256" key="4">
    <source>
        <dbReference type="ARBA" id="ARBA00022692"/>
    </source>
</evidence>
<reference evidence="11" key="1">
    <citation type="journal article" date="2014" name="Int. J. Syst. Evol. Microbiol.">
        <title>Complete genome sequence of Corynebacterium casei LMG S-19264T (=DSM 44701T), isolated from a smear-ripened cheese.</title>
        <authorList>
            <consortium name="US DOE Joint Genome Institute (JGI-PGF)"/>
            <person name="Walter F."/>
            <person name="Albersmeier A."/>
            <person name="Kalinowski J."/>
            <person name="Ruckert C."/>
        </authorList>
    </citation>
    <scope>NUCLEOTIDE SEQUENCE</scope>
    <source>
        <strain evidence="11">CGMCC 1.14984</strain>
    </source>
</reference>
<evidence type="ECO:0000256" key="5">
    <source>
        <dbReference type="ARBA" id="ARBA00022989"/>
    </source>
</evidence>
<dbReference type="Gene3D" id="2.30.30.60">
    <property type="match status" value="1"/>
</dbReference>
<keyword evidence="14" id="KW-1185">Reference proteome</keyword>
<dbReference type="GO" id="GO:0005886">
    <property type="term" value="C:plasma membrane"/>
    <property type="evidence" value="ECO:0007669"/>
    <property type="project" value="UniProtKB-SubCell"/>
</dbReference>
<dbReference type="EMBL" id="BMGZ01000002">
    <property type="protein sequence ID" value="GGH97330.1"/>
    <property type="molecule type" value="Genomic_DNA"/>
</dbReference>
<proteinExistence type="inferred from homology"/>
<dbReference type="GO" id="GO:0008381">
    <property type="term" value="F:mechanosensitive monoatomic ion channel activity"/>
    <property type="evidence" value="ECO:0007669"/>
    <property type="project" value="UniProtKB-ARBA"/>
</dbReference>
<evidence type="ECO:0000256" key="6">
    <source>
        <dbReference type="ARBA" id="ARBA00023136"/>
    </source>
</evidence>
<evidence type="ECO:0000256" key="3">
    <source>
        <dbReference type="ARBA" id="ARBA00022475"/>
    </source>
</evidence>
<name>A0A8J3A240_9PROT</name>
<keyword evidence="6 8" id="KW-0472">Membrane</keyword>
<comment type="caution">
    <text evidence="11">The sequence shown here is derived from an EMBL/GenBank/DDBJ whole genome shotgun (WGS) entry which is preliminary data.</text>
</comment>
<keyword evidence="3" id="KW-1003">Cell membrane</keyword>
<reference evidence="12 14" key="2">
    <citation type="submission" date="2020-02" db="EMBL/GenBank/DDBJ databases">
        <title>Genome sequence of Parvularcula flava strain NH6-79.</title>
        <authorList>
            <person name="Abdul Karim M.H."/>
            <person name="Lam M.Q."/>
            <person name="Chen S.J."/>
            <person name="Yahya A."/>
            <person name="Shahir S."/>
            <person name="Shamsir M.S."/>
            <person name="Chong C.S."/>
        </authorList>
    </citation>
    <scope>NUCLEOTIDE SEQUENCE [LARGE SCALE GENOMIC DNA]</scope>
    <source>
        <strain evidence="12 14">NH6-79</strain>
    </source>
</reference>
<dbReference type="InterPro" id="IPR049278">
    <property type="entry name" value="MS_channel_C"/>
</dbReference>
<protein>
    <submittedName>
        <fullName evidence="11 12">Mechanosensitive ion channel</fullName>
    </submittedName>
</protein>
<evidence type="ECO:0000256" key="2">
    <source>
        <dbReference type="ARBA" id="ARBA00008017"/>
    </source>
</evidence>
<dbReference type="PANTHER" id="PTHR30347">
    <property type="entry name" value="POTASSIUM CHANNEL RELATED"/>
    <property type="match status" value="1"/>
</dbReference>
<dbReference type="SUPFAM" id="SSF50182">
    <property type="entry name" value="Sm-like ribonucleoproteins"/>
    <property type="match status" value="1"/>
</dbReference>
<gene>
    <name evidence="12" type="ORF">FF098_009095</name>
    <name evidence="11" type="ORF">GCM10011355_18310</name>
</gene>
<feature type="transmembrane region" description="Helical" evidence="8">
    <location>
        <begin position="82"/>
        <end position="103"/>
    </location>
</feature>
<comment type="similarity">
    <text evidence="2">Belongs to the MscS (TC 1.A.23) family.</text>
</comment>
<comment type="subcellular location">
    <subcellularLocation>
        <location evidence="1">Cell membrane</location>
        <topology evidence="1">Multi-pass membrane protein</topology>
    </subcellularLocation>
</comment>
<accession>A0A8J3A240</accession>
<evidence type="ECO:0000256" key="1">
    <source>
        <dbReference type="ARBA" id="ARBA00004651"/>
    </source>
</evidence>
<feature type="domain" description="Mechanosensitive ion channel MscS" evidence="9">
    <location>
        <begin position="308"/>
        <end position="374"/>
    </location>
</feature>
<dbReference type="Gene3D" id="3.30.70.100">
    <property type="match status" value="1"/>
</dbReference>
<dbReference type="InterPro" id="IPR052702">
    <property type="entry name" value="MscS-like_channel"/>
</dbReference>
<feature type="region of interest" description="Disordered" evidence="7">
    <location>
        <begin position="1"/>
        <end position="40"/>
    </location>
</feature>
<dbReference type="Pfam" id="PF00924">
    <property type="entry name" value="MS_channel_2nd"/>
    <property type="match status" value="1"/>
</dbReference>
<feature type="transmembrane region" description="Helical" evidence="8">
    <location>
        <begin position="262"/>
        <end position="281"/>
    </location>
</feature>
<sequence>MQAETSEQPDGQDDAATAQEDAPAVNGDGETPEQEAAEIQADLQDAAPDGSALEELLGTEELQTVLTNLVTWAREELLTWNVLLQFGLLMGALVPAVIFGPRLKDLISDQLTKRAPYGVLKRLANALATIATPIALWVWVSIFIIVLGAIDQSTGLLEAGRSLLSAWIVVRLVTLVIQSPFWSKVAFYTIWPIMVLDAIGVLDDVVDQLQQTDIPALNLTLFAVVRAVIVFGLFFWVANLVGGFMTSRINKVEELNPSLKALFAKILNLILPVVALLLALATVNFDFATLAIFGGAIGIGVGLGLQRVISNFAAGVTLLADKSIKPGDTIEVGDTFGWITKMNTRYVAVRTRDGTEHLIPNDIFINEGVINWTHDDRVVRLHAPFGTSYDFKDVRFIQKMAEEAALTVPRVLSTPKPRCNLVEFGDSSVNFDLRFWINDPPNGVTNVTSDVMMVIWERLHENNIEIPFPQRDLHIKSGSLKLPPAEDATDETG</sequence>
<evidence type="ECO:0000313" key="12">
    <source>
        <dbReference type="EMBL" id="NHK28059.1"/>
    </source>
</evidence>
<dbReference type="InterPro" id="IPR006685">
    <property type="entry name" value="MscS_channel_2nd"/>
</dbReference>
<dbReference type="InterPro" id="IPR011066">
    <property type="entry name" value="MscS_channel_C_sf"/>
</dbReference>
<dbReference type="AlphaFoldDB" id="A0A8J3A240"/>
<feature type="transmembrane region" description="Helical" evidence="8">
    <location>
        <begin position="162"/>
        <end position="178"/>
    </location>
</feature>
<dbReference type="PANTHER" id="PTHR30347:SF1">
    <property type="entry name" value="MECHANOSENSITIVE CHANNEL MSCK"/>
    <property type="match status" value="1"/>
</dbReference>
<dbReference type="Proteomes" id="UP000621856">
    <property type="component" value="Unassembled WGS sequence"/>
</dbReference>